<proteinExistence type="inferred from homology"/>
<accession>A0AAQ5Z1J1</accession>
<evidence type="ECO:0000256" key="2">
    <source>
        <dbReference type="ARBA" id="ARBA00005731"/>
    </source>
</evidence>
<organism evidence="7 8">
    <name type="scientific">Amphiprion ocellaris</name>
    <name type="common">Clown anemonefish</name>
    <dbReference type="NCBI Taxonomy" id="80972"/>
    <lineage>
        <taxon>Eukaryota</taxon>
        <taxon>Metazoa</taxon>
        <taxon>Chordata</taxon>
        <taxon>Craniata</taxon>
        <taxon>Vertebrata</taxon>
        <taxon>Euteleostomi</taxon>
        <taxon>Actinopterygii</taxon>
        <taxon>Neopterygii</taxon>
        <taxon>Teleostei</taxon>
        <taxon>Neoteleostei</taxon>
        <taxon>Acanthomorphata</taxon>
        <taxon>Ovalentaria</taxon>
        <taxon>Pomacentridae</taxon>
        <taxon>Amphiprion</taxon>
    </lineage>
</organism>
<reference evidence="7" key="3">
    <citation type="submission" date="2025-09" db="UniProtKB">
        <authorList>
            <consortium name="Ensembl"/>
        </authorList>
    </citation>
    <scope>IDENTIFICATION</scope>
</reference>
<feature type="transmembrane region" description="Helical" evidence="6">
    <location>
        <begin position="132"/>
        <end position="153"/>
    </location>
</feature>
<dbReference type="GO" id="GO:0016020">
    <property type="term" value="C:membrane"/>
    <property type="evidence" value="ECO:0007669"/>
    <property type="project" value="UniProtKB-SubCell"/>
</dbReference>
<keyword evidence="5 6" id="KW-0472">Membrane</keyword>
<dbReference type="InterPro" id="IPR012435">
    <property type="entry name" value="TMEM144"/>
</dbReference>
<dbReference type="Proteomes" id="UP001501940">
    <property type="component" value="Chromosome 13"/>
</dbReference>
<dbReference type="GeneTree" id="ENSGT01120000277709"/>
<evidence type="ECO:0000256" key="5">
    <source>
        <dbReference type="ARBA" id="ARBA00023136"/>
    </source>
</evidence>
<evidence type="ECO:0000313" key="7">
    <source>
        <dbReference type="Ensembl" id="ENSAOCP00000058827.1"/>
    </source>
</evidence>
<sequence length="309" mass="33719">MDMWGCVRLRFEIDSLGCSFCCETHPGAKGSNGNGSICNSTTVAHFAYGIATCVFAVLLYGTNLVPVKIIETGDGKYFLSVDILCSNLGVSMTGDLMLHSPKFYPFAMLGGLLTFPFIWPTGNVAVVPIIKAIGIGLGFLCLSCLFLVVDLLYSSSFVPIFYIKKHSLCQDSAFYGASVYGMVSTFLYCGAMNSKPRVLLSGLMWALATHSWFLANNYLSSVITFPIVTAGYDLIAALWGSLVLREIKVCIKALATVNNLGLVVLMLSVSAQFRKYDFTDLKLNCSPTEGISDFERKKVCLNFSKTLSW</sequence>
<feature type="transmembrane region" description="Helical" evidence="6">
    <location>
        <begin position="221"/>
        <end position="244"/>
    </location>
</feature>
<dbReference type="AlphaFoldDB" id="A0AAQ5Z1J1"/>
<evidence type="ECO:0000256" key="4">
    <source>
        <dbReference type="ARBA" id="ARBA00022989"/>
    </source>
</evidence>
<feature type="transmembrane region" description="Helical" evidence="6">
    <location>
        <begin position="103"/>
        <end position="120"/>
    </location>
</feature>
<reference evidence="7" key="2">
    <citation type="submission" date="2025-08" db="UniProtKB">
        <authorList>
            <consortium name="Ensembl"/>
        </authorList>
    </citation>
    <scope>IDENTIFICATION</scope>
</reference>
<comment type="subcellular location">
    <subcellularLocation>
        <location evidence="1">Membrane</location>
        <topology evidence="1">Multi-pass membrane protein</topology>
    </subcellularLocation>
</comment>
<evidence type="ECO:0000256" key="6">
    <source>
        <dbReference type="SAM" id="Phobius"/>
    </source>
</evidence>
<feature type="transmembrane region" description="Helical" evidence="6">
    <location>
        <begin position="173"/>
        <end position="191"/>
    </location>
</feature>
<dbReference type="InterPro" id="IPR010651">
    <property type="entry name" value="Sugar_transport"/>
</dbReference>
<dbReference type="GO" id="GO:0015144">
    <property type="term" value="F:carbohydrate transmembrane transporter activity"/>
    <property type="evidence" value="ECO:0007669"/>
    <property type="project" value="InterPro"/>
</dbReference>
<dbReference type="Pfam" id="PF07857">
    <property type="entry name" value="TMEM144"/>
    <property type="match status" value="2"/>
</dbReference>
<dbReference type="PANTHER" id="PTHR16119:SF17">
    <property type="entry name" value="TRANSMEMBRANE PROTEIN 144"/>
    <property type="match status" value="1"/>
</dbReference>
<name>A0AAQ5Z1J1_AMPOC</name>
<evidence type="ECO:0000256" key="3">
    <source>
        <dbReference type="ARBA" id="ARBA00022692"/>
    </source>
</evidence>
<protein>
    <recommendedName>
        <fullName evidence="9">Transmembrane protein 144b</fullName>
    </recommendedName>
</protein>
<feature type="transmembrane region" description="Helical" evidence="6">
    <location>
        <begin position="46"/>
        <end position="65"/>
    </location>
</feature>
<evidence type="ECO:0008006" key="9">
    <source>
        <dbReference type="Google" id="ProtNLM"/>
    </source>
</evidence>
<keyword evidence="3 6" id="KW-0812">Transmembrane</keyword>
<feature type="transmembrane region" description="Helical" evidence="6">
    <location>
        <begin position="256"/>
        <end position="273"/>
    </location>
</feature>
<reference evidence="7 8" key="1">
    <citation type="submission" date="2022-01" db="EMBL/GenBank/DDBJ databases">
        <title>A chromosome-scale genome assembly of the false clownfish, Amphiprion ocellaris.</title>
        <authorList>
            <person name="Ryu T."/>
        </authorList>
    </citation>
    <scope>NUCLEOTIDE SEQUENCE [LARGE SCALE GENOMIC DNA]</scope>
</reference>
<evidence type="ECO:0000313" key="8">
    <source>
        <dbReference type="Proteomes" id="UP001501940"/>
    </source>
</evidence>
<comment type="similarity">
    <text evidence="2">Belongs to the TMEM144 family.</text>
</comment>
<feature type="transmembrane region" description="Helical" evidence="6">
    <location>
        <begin position="198"/>
        <end position="215"/>
    </location>
</feature>
<keyword evidence="4 6" id="KW-1133">Transmembrane helix</keyword>
<dbReference type="Ensembl" id="ENSAOCT00000048859.1">
    <property type="protein sequence ID" value="ENSAOCP00000058827.1"/>
    <property type="gene ID" value="ENSAOCG00000033556.1"/>
</dbReference>
<keyword evidence="8" id="KW-1185">Reference proteome</keyword>
<dbReference type="PANTHER" id="PTHR16119">
    <property type="entry name" value="TRANSMEMBRANE PROTEIN 144"/>
    <property type="match status" value="1"/>
</dbReference>
<evidence type="ECO:0000256" key="1">
    <source>
        <dbReference type="ARBA" id="ARBA00004141"/>
    </source>
</evidence>